<keyword evidence="6 10" id="KW-1133">Transmembrane helix</keyword>
<evidence type="ECO:0000313" key="13">
    <source>
        <dbReference type="Proteomes" id="UP001470230"/>
    </source>
</evidence>
<dbReference type="PANTHER" id="PTHR21230:SF95">
    <property type="entry name" value="T-SNARE COILED-COIL HOMOLOGY DOMAIN-CONTAINING PROTEIN"/>
    <property type="match status" value="1"/>
</dbReference>
<reference evidence="12 13" key="1">
    <citation type="submission" date="2024-04" db="EMBL/GenBank/DDBJ databases">
        <title>Tritrichomonas musculus Genome.</title>
        <authorList>
            <person name="Alves-Ferreira E."/>
            <person name="Grigg M."/>
            <person name="Lorenzi H."/>
            <person name="Galac M."/>
        </authorList>
    </citation>
    <scope>NUCLEOTIDE SEQUENCE [LARGE SCALE GENOMIC DNA]</scope>
    <source>
        <strain evidence="12 13">EAF2021</strain>
    </source>
</reference>
<evidence type="ECO:0000256" key="6">
    <source>
        <dbReference type="ARBA" id="ARBA00022989"/>
    </source>
</evidence>
<comment type="similarity">
    <text evidence="2">Belongs to the VTI1 family.</text>
</comment>
<keyword evidence="13" id="KW-1185">Reference proteome</keyword>
<keyword evidence="8 10" id="KW-0472">Membrane</keyword>
<comment type="caution">
    <text evidence="12">The sequence shown here is derived from an EMBL/GenBank/DDBJ whole genome shotgun (WGS) entry which is preliminary data.</text>
</comment>
<feature type="transmembrane region" description="Helical" evidence="10">
    <location>
        <begin position="182"/>
        <end position="201"/>
    </location>
</feature>
<accession>A0ABR2KTM2</accession>
<name>A0ABR2KTM2_9EUKA</name>
<keyword evidence="5" id="KW-0653">Protein transport</keyword>
<keyword evidence="3" id="KW-0813">Transport</keyword>
<dbReference type="SUPFAM" id="SSF47661">
    <property type="entry name" value="t-snare proteins"/>
    <property type="match status" value="1"/>
</dbReference>
<dbReference type="EMBL" id="JAPFFF010000003">
    <property type="protein sequence ID" value="KAK8893792.1"/>
    <property type="molecule type" value="Genomic_DNA"/>
</dbReference>
<sequence>MSNNLDDALMNSESFANNIRQDLDNLDSMPFDQKKSKITEIEKNLQQLDSKINKMNSDLKSLPPSEREYYESEIRNARSNHSKMVTELRQKNQAMLNDPVYKQNQQLLSNQKRADGLLDNLDEAIKIGNDSVITANNTMSILHEDRQRIQHIDENLMHVHMEAKKGESTAKRMLRRVCFNNFIIWLIVVLLVALLGFSLYWKLRKPKSSNPEPSPPPAPAPTPI</sequence>
<comment type="subcellular location">
    <subcellularLocation>
        <location evidence="1">Membrane</location>
        <topology evidence="1">Single-pass type IV membrane protein</topology>
    </subcellularLocation>
</comment>
<feature type="domain" description="Vesicle transport v-SNARE N-terminal" evidence="11">
    <location>
        <begin position="1"/>
        <end position="91"/>
    </location>
</feature>
<evidence type="ECO:0000259" key="11">
    <source>
        <dbReference type="Pfam" id="PF05008"/>
    </source>
</evidence>
<evidence type="ECO:0000256" key="5">
    <source>
        <dbReference type="ARBA" id="ARBA00022927"/>
    </source>
</evidence>
<evidence type="ECO:0000256" key="2">
    <source>
        <dbReference type="ARBA" id="ARBA00006108"/>
    </source>
</evidence>
<dbReference type="InterPro" id="IPR007705">
    <property type="entry name" value="Vesicle_trsprt_v-SNARE_N"/>
</dbReference>
<evidence type="ECO:0000256" key="7">
    <source>
        <dbReference type="ARBA" id="ARBA00023054"/>
    </source>
</evidence>
<feature type="coiled-coil region" evidence="9">
    <location>
        <begin position="31"/>
        <end position="58"/>
    </location>
</feature>
<keyword evidence="7 9" id="KW-0175">Coiled coil</keyword>
<evidence type="ECO:0000256" key="10">
    <source>
        <dbReference type="SAM" id="Phobius"/>
    </source>
</evidence>
<evidence type="ECO:0000256" key="1">
    <source>
        <dbReference type="ARBA" id="ARBA00004211"/>
    </source>
</evidence>
<dbReference type="Pfam" id="PF05008">
    <property type="entry name" value="V-SNARE"/>
    <property type="match status" value="1"/>
</dbReference>
<evidence type="ECO:0000256" key="8">
    <source>
        <dbReference type="ARBA" id="ARBA00023136"/>
    </source>
</evidence>
<evidence type="ECO:0000256" key="4">
    <source>
        <dbReference type="ARBA" id="ARBA00022692"/>
    </source>
</evidence>
<evidence type="ECO:0000256" key="9">
    <source>
        <dbReference type="SAM" id="Coils"/>
    </source>
</evidence>
<protein>
    <submittedName>
        <fullName evidence="12">t-SNARE VTI1</fullName>
    </submittedName>
</protein>
<organism evidence="12 13">
    <name type="scientific">Tritrichomonas musculus</name>
    <dbReference type="NCBI Taxonomy" id="1915356"/>
    <lineage>
        <taxon>Eukaryota</taxon>
        <taxon>Metamonada</taxon>
        <taxon>Parabasalia</taxon>
        <taxon>Tritrichomonadida</taxon>
        <taxon>Tritrichomonadidae</taxon>
        <taxon>Tritrichomonas</taxon>
    </lineage>
</organism>
<dbReference type="InterPro" id="IPR038407">
    <property type="entry name" value="v-SNARE_N_sf"/>
</dbReference>
<dbReference type="PANTHER" id="PTHR21230">
    <property type="entry name" value="VESICLE TRANSPORT V-SNARE PROTEIN VTI1-RELATED"/>
    <property type="match status" value="1"/>
</dbReference>
<keyword evidence="4 10" id="KW-0812">Transmembrane</keyword>
<dbReference type="Gene3D" id="1.20.58.400">
    <property type="entry name" value="t-snare proteins"/>
    <property type="match status" value="1"/>
</dbReference>
<evidence type="ECO:0000256" key="3">
    <source>
        <dbReference type="ARBA" id="ARBA00022448"/>
    </source>
</evidence>
<evidence type="ECO:0000313" key="12">
    <source>
        <dbReference type="EMBL" id="KAK8893792.1"/>
    </source>
</evidence>
<dbReference type="Proteomes" id="UP001470230">
    <property type="component" value="Unassembled WGS sequence"/>
</dbReference>
<dbReference type="Gene3D" id="1.20.5.110">
    <property type="match status" value="1"/>
</dbReference>
<proteinExistence type="inferred from homology"/>
<gene>
    <name evidence="12" type="ORF">M9Y10_022221</name>
</gene>
<dbReference type="InterPro" id="IPR010989">
    <property type="entry name" value="SNARE"/>
</dbReference>